<dbReference type="RefSeq" id="WP_322473707.1">
    <property type="nucleotide sequence ID" value="NZ_JBHRZG010000002.1"/>
</dbReference>
<evidence type="ECO:0000256" key="1">
    <source>
        <dbReference type="ARBA" id="ARBA00022801"/>
    </source>
</evidence>
<dbReference type="PANTHER" id="PTHR48081:SF8">
    <property type="entry name" value="ALPHA_BETA HYDROLASE FOLD-3 DOMAIN-CONTAINING PROTEIN-RELATED"/>
    <property type="match status" value="1"/>
</dbReference>
<dbReference type="Gene3D" id="3.40.50.1820">
    <property type="entry name" value="alpha/beta hydrolase"/>
    <property type="match status" value="1"/>
</dbReference>
<dbReference type="EMBL" id="JBHRZG010000002">
    <property type="protein sequence ID" value="MFC3831606.1"/>
    <property type="molecule type" value="Genomic_DNA"/>
</dbReference>
<dbReference type="InterPro" id="IPR029058">
    <property type="entry name" value="AB_hydrolase_fold"/>
</dbReference>
<dbReference type="Proteomes" id="UP001595803">
    <property type="component" value="Unassembled WGS sequence"/>
</dbReference>
<dbReference type="Pfam" id="PF07859">
    <property type="entry name" value="Abhydrolase_3"/>
    <property type="match status" value="1"/>
</dbReference>
<accession>A0ABV7Z2H1</accession>
<dbReference type="GO" id="GO:0016787">
    <property type="term" value="F:hydrolase activity"/>
    <property type="evidence" value="ECO:0007669"/>
    <property type="project" value="UniProtKB-KW"/>
</dbReference>
<reference evidence="4" key="1">
    <citation type="journal article" date="2019" name="Int. J. Syst. Evol. Microbiol.">
        <title>The Global Catalogue of Microorganisms (GCM) 10K type strain sequencing project: providing services to taxonomists for standard genome sequencing and annotation.</title>
        <authorList>
            <consortium name="The Broad Institute Genomics Platform"/>
            <consortium name="The Broad Institute Genome Sequencing Center for Infectious Disease"/>
            <person name="Wu L."/>
            <person name="Ma J."/>
        </authorList>
    </citation>
    <scope>NUCLEOTIDE SEQUENCE [LARGE SCALE GENOMIC DNA]</scope>
    <source>
        <strain evidence="4">CCTCC AB 2017081</strain>
    </source>
</reference>
<keyword evidence="4" id="KW-1185">Reference proteome</keyword>
<evidence type="ECO:0000259" key="2">
    <source>
        <dbReference type="Pfam" id="PF07859"/>
    </source>
</evidence>
<protein>
    <submittedName>
        <fullName evidence="3">Alpha/beta hydrolase</fullName>
    </submittedName>
</protein>
<dbReference type="SUPFAM" id="SSF53474">
    <property type="entry name" value="alpha/beta-Hydrolases"/>
    <property type="match status" value="1"/>
</dbReference>
<dbReference type="InterPro" id="IPR050300">
    <property type="entry name" value="GDXG_lipolytic_enzyme"/>
</dbReference>
<organism evidence="3 4">
    <name type="scientific">Deinococcus rufus</name>
    <dbReference type="NCBI Taxonomy" id="2136097"/>
    <lineage>
        <taxon>Bacteria</taxon>
        <taxon>Thermotogati</taxon>
        <taxon>Deinococcota</taxon>
        <taxon>Deinococci</taxon>
        <taxon>Deinococcales</taxon>
        <taxon>Deinococcaceae</taxon>
        <taxon>Deinococcus</taxon>
    </lineage>
</organism>
<evidence type="ECO:0000313" key="4">
    <source>
        <dbReference type="Proteomes" id="UP001595803"/>
    </source>
</evidence>
<name>A0ABV7Z2H1_9DEIO</name>
<dbReference type="InterPro" id="IPR013094">
    <property type="entry name" value="AB_hydrolase_3"/>
</dbReference>
<feature type="domain" description="Alpha/beta hydrolase fold-3" evidence="2">
    <location>
        <begin position="87"/>
        <end position="290"/>
    </location>
</feature>
<dbReference type="PANTHER" id="PTHR48081">
    <property type="entry name" value="AB HYDROLASE SUPERFAMILY PROTEIN C4A8.06C"/>
    <property type="match status" value="1"/>
</dbReference>
<comment type="caution">
    <text evidence="3">The sequence shown here is derived from an EMBL/GenBank/DDBJ whole genome shotgun (WGS) entry which is preliminary data.</text>
</comment>
<proteinExistence type="predicted"/>
<evidence type="ECO:0000313" key="3">
    <source>
        <dbReference type="EMBL" id="MFC3831606.1"/>
    </source>
</evidence>
<gene>
    <name evidence="3" type="ORF">ACFOSB_01870</name>
</gene>
<keyword evidence="1 3" id="KW-0378">Hydrolase</keyword>
<sequence length="332" mass="35172">MTFYTRIDPDSRAALAAVTTLMPDDLWAPDPAVRRAAGEAMLAAMPPAPPHPAVQWIDRMIPGQPGHPDIPVRVYRPSAGSGPHPAVLVIHGGGMWGGSLASEHPQATALCAALEAVVVSVGYRLAPEHPHPAPVTDCYGALCWLAAHAADLGADPQRLAVYGGSAGGGLALGTALRARDHGGPTLALVMALYPMIDPRHDTPSSREFENLGPIWDRGKNIEAWGWYLAGQEADPYAAPVHATSLHGLPPVFIDVGELDLFRDEDIAFAQRLMAAGVPAELHVYPGAFHASEHLAPDAALSRRIVDTRMTALRRALKVQAAPPQELSPEVVS</sequence>